<dbReference type="Proteomes" id="UP001152888">
    <property type="component" value="Unassembled WGS sequence"/>
</dbReference>
<comment type="caution">
    <text evidence="1">The sequence shown here is derived from an EMBL/GenBank/DDBJ whole genome shotgun (WGS) entry which is preliminary data.</text>
</comment>
<accession>A0A9P0PVR2</accession>
<protein>
    <submittedName>
        <fullName evidence="1">Uncharacterized protein</fullName>
    </submittedName>
</protein>
<proteinExistence type="predicted"/>
<feature type="non-terminal residue" evidence="1">
    <location>
        <position position="115"/>
    </location>
</feature>
<sequence>RYANNCDDSEVVFNNGKWSSYTPQQLKRPKTTKLSCTKTNSYRKMHSKIRHAPAEACLKQTLYLHVPFASICQCTVVENMEHDVAIRTQVNETIILLAVQCIRNILLTKKEKKKE</sequence>
<evidence type="ECO:0000313" key="2">
    <source>
        <dbReference type="Proteomes" id="UP001152888"/>
    </source>
</evidence>
<gene>
    <name evidence="1" type="ORF">ACAOBT_LOCUS24695</name>
</gene>
<evidence type="ECO:0000313" key="1">
    <source>
        <dbReference type="EMBL" id="CAH1998943.1"/>
    </source>
</evidence>
<dbReference type="AlphaFoldDB" id="A0A9P0PVR2"/>
<dbReference type="EMBL" id="CAKOFQ010007345">
    <property type="protein sequence ID" value="CAH1998943.1"/>
    <property type="molecule type" value="Genomic_DNA"/>
</dbReference>
<organism evidence="1 2">
    <name type="scientific">Acanthoscelides obtectus</name>
    <name type="common">Bean weevil</name>
    <name type="synonym">Bruchus obtectus</name>
    <dbReference type="NCBI Taxonomy" id="200917"/>
    <lineage>
        <taxon>Eukaryota</taxon>
        <taxon>Metazoa</taxon>
        <taxon>Ecdysozoa</taxon>
        <taxon>Arthropoda</taxon>
        <taxon>Hexapoda</taxon>
        <taxon>Insecta</taxon>
        <taxon>Pterygota</taxon>
        <taxon>Neoptera</taxon>
        <taxon>Endopterygota</taxon>
        <taxon>Coleoptera</taxon>
        <taxon>Polyphaga</taxon>
        <taxon>Cucujiformia</taxon>
        <taxon>Chrysomeloidea</taxon>
        <taxon>Chrysomelidae</taxon>
        <taxon>Bruchinae</taxon>
        <taxon>Bruchini</taxon>
        <taxon>Acanthoscelides</taxon>
    </lineage>
</organism>
<keyword evidence="2" id="KW-1185">Reference proteome</keyword>
<reference evidence="1" key="1">
    <citation type="submission" date="2022-03" db="EMBL/GenBank/DDBJ databases">
        <authorList>
            <person name="Sayadi A."/>
        </authorList>
    </citation>
    <scope>NUCLEOTIDE SEQUENCE</scope>
</reference>
<name>A0A9P0PVR2_ACAOB</name>